<protein>
    <submittedName>
        <fullName evidence="1">Uncharacterized protein</fullName>
    </submittedName>
</protein>
<feature type="non-terminal residue" evidence="1">
    <location>
        <position position="53"/>
    </location>
</feature>
<accession>A0AAD1RX90</accession>
<proteinExistence type="predicted"/>
<reference evidence="1" key="1">
    <citation type="submission" date="2022-03" db="EMBL/GenBank/DDBJ databases">
        <authorList>
            <person name="Alioto T."/>
            <person name="Alioto T."/>
            <person name="Gomez Garrido J."/>
        </authorList>
    </citation>
    <scope>NUCLEOTIDE SEQUENCE</scope>
</reference>
<sequence>IDCPQTHTPHLIHFCGGALKLPNHQQQPPDQSSDSLALYLDMEQLQPRVRIIS</sequence>
<gene>
    <name evidence="1" type="ORF">PECUL_23A038916</name>
</gene>
<keyword evidence="2" id="KW-1185">Reference proteome</keyword>
<organism evidence="1 2">
    <name type="scientific">Pelobates cultripes</name>
    <name type="common">Western spadefoot toad</name>
    <dbReference type="NCBI Taxonomy" id="61616"/>
    <lineage>
        <taxon>Eukaryota</taxon>
        <taxon>Metazoa</taxon>
        <taxon>Chordata</taxon>
        <taxon>Craniata</taxon>
        <taxon>Vertebrata</taxon>
        <taxon>Euteleostomi</taxon>
        <taxon>Amphibia</taxon>
        <taxon>Batrachia</taxon>
        <taxon>Anura</taxon>
        <taxon>Pelobatoidea</taxon>
        <taxon>Pelobatidae</taxon>
        <taxon>Pelobates</taxon>
    </lineage>
</organism>
<name>A0AAD1RX90_PELCU</name>
<feature type="non-terminal residue" evidence="1">
    <location>
        <position position="1"/>
    </location>
</feature>
<dbReference type="Proteomes" id="UP001295444">
    <property type="component" value="Chromosome 04"/>
</dbReference>
<evidence type="ECO:0000313" key="1">
    <source>
        <dbReference type="EMBL" id="CAH2283259.1"/>
    </source>
</evidence>
<dbReference type="AlphaFoldDB" id="A0AAD1RX90"/>
<evidence type="ECO:0000313" key="2">
    <source>
        <dbReference type="Proteomes" id="UP001295444"/>
    </source>
</evidence>
<dbReference type="EMBL" id="OW240915">
    <property type="protein sequence ID" value="CAH2283259.1"/>
    <property type="molecule type" value="Genomic_DNA"/>
</dbReference>